<evidence type="ECO:0000256" key="2">
    <source>
        <dbReference type="ARBA" id="ARBA00010617"/>
    </source>
</evidence>
<dbReference type="InterPro" id="IPR001128">
    <property type="entry name" value="Cyt_P450"/>
</dbReference>
<gene>
    <name evidence="8" type="ORF">W97_08049</name>
</gene>
<dbReference type="CDD" id="cd00302">
    <property type="entry name" value="cytochrome_P450"/>
    <property type="match status" value="1"/>
</dbReference>
<dbReference type="OMA" id="MFPWLPT"/>
<comment type="similarity">
    <text evidence="2">Belongs to the cytochrome P450 family.</text>
</comment>
<dbReference type="InterPro" id="IPR002403">
    <property type="entry name" value="Cyt_P450_E_grp-IV"/>
</dbReference>
<keyword evidence="9" id="KW-1185">Reference proteome</keyword>
<dbReference type="GO" id="GO:0004497">
    <property type="term" value="F:monooxygenase activity"/>
    <property type="evidence" value="ECO:0007669"/>
    <property type="project" value="InterPro"/>
</dbReference>
<dbReference type="Gene3D" id="1.10.630.10">
    <property type="entry name" value="Cytochrome P450"/>
    <property type="match status" value="1"/>
</dbReference>
<feature type="binding site" description="axial binding residue" evidence="6">
    <location>
        <position position="440"/>
    </location>
    <ligand>
        <name>heme</name>
        <dbReference type="ChEBI" id="CHEBI:30413"/>
    </ligand>
    <ligandPart>
        <name>Fe</name>
        <dbReference type="ChEBI" id="CHEBI:18248"/>
    </ligandPart>
</feature>
<dbReference type="RefSeq" id="XP_007784108.1">
    <property type="nucleotide sequence ID" value="XM_007785918.1"/>
</dbReference>
<keyword evidence="7" id="KW-1133">Transmembrane helix</keyword>
<protein>
    <recommendedName>
        <fullName evidence="10">Cytochrome P450 6A1</fullName>
    </recommendedName>
</protein>
<dbReference type="PRINTS" id="PR00465">
    <property type="entry name" value="EP450IV"/>
</dbReference>
<dbReference type="GO" id="GO:0005506">
    <property type="term" value="F:iron ion binding"/>
    <property type="evidence" value="ECO:0007669"/>
    <property type="project" value="InterPro"/>
</dbReference>
<comment type="cofactor">
    <cofactor evidence="1 6">
        <name>heme</name>
        <dbReference type="ChEBI" id="CHEBI:30413"/>
    </cofactor>
</comment>
<organism evidence="8 9">
    <name type="scientific">Coniosporium apollinis (strain CBS 100218)</name>
    <name type="common">Rock-inhabiting black yeast</name>
    <dbReference type="NCBI Taxonomy" id="1168221"/>
    <lineage>
        <taxon>Eukaryota</taxon>
        <taxon>Fungi</taxon>
        <taxon>Dikarya</taxon>
        <taxon>Ascomycota</taxon>
        <taxon>Pezizomycotina</taxon>
        <taxon>Dothideomycetes</taxon>
        <taxon>Dothideomycetes incertae sedis</taxon>
        <taxon>Coniosporium</taxon>
    </lineage>
</organism>
<dbReference type="AlphaFoldDB" id="R7Z4D7"/>
<keyword evidence="3 6" id="KW-0349">Heme</keyword>
<evidence type="ECO:0000256" key="1">
    <source>
        <dbReference type="ARBA" id="ARBA00001971"/>
    </source>
</evidence>
<keyword evidence="7" id="KW-0812">Transmembrane</keyword>
<name>R7Z4D7_CONA1</name>
<evidence type="ECO:0000256" key="7">
    <source>
        <dbReference type="SAM" id="Phobius"/>
    </source>
</evidence>
<keyword evidence="5 6" id="KW-0408">Iron</keyword>
<evidence type="ECO:0000256" key="4">
    <source>
        <dbReference type="ARBA" id="ARBA00022723"/>
    </source>
</evidence>
<keyword evidence="7" id="KW-0472">Membrane</keyword>
<dbReference type="HOGENOM" id="CLU_033574_2_0_1"/>
<evidence type="ECO:0008006" key="10">
    <source>
        <dbReference type="Google" id="ProtNLM"/>
    </source>
</evidence>
<proteinExistence type="inferred from homology"/>
<dbReference type="eggNOG" id="KOG0684">
    <property type="taxonomic scope" value="Eukaryota"/>
</dbReference>
<dbReference type="OrthoDB" id="1055148at2759"/>
<evidence type="ECO:0000256" key="5">
    <source>
        <dbReference type="ARBA" id="ARBA00023004"/>
    </source>
</evidence>
<dbReference type="Pfam" id="PF00067">
    <property type="entry name" value="p450"/>
    <property type="match status" value="1"/>
</dbReference>
<dbReference type="STRING" id="1168221.R7Z4D7"/>
<keyword evidence="4 6" id="KW-0479">Metal-binding</keyword>
<dbReference type="GO" id="GO:0016705">
    <property type="term" value="F:oxidoreductase activity, acting on paired donors, with incorporation or reduction of molecular oxygen"/>
    <property type="evidence" value="ECO:0007669"/>
    <property type="project" value="InterPro"/>
</dbReference>
<dbReference type="PANTHER" id="PTHR24304:SF2">
    <property type="entry name" value="24-HYDROXYCHOLESTEROL 7-ALPHA-HYDROXYLASE"/>
    <property type="match status" value="1"/>
</dbReference>
<evidence type="ECO:0000256" key="3">
    <source>
        <dbReference type="ARBA" id="ARBA00022617"/>
    </source>
</evidence>
<dbReference type="SUPFAM" id="SSF48264">
    <property type="entry name" value="Cytochrome P450"/>
    <property type="match status" value="1"/>
</dbReference>
<dbReference type="Proteomes" id="UP000016924">
    <property type="component" value="Unassembled WGS sequence"/>
</dbReference>
<feature type="transmembrane region" description="Helical" evidence="7">
    <location>
        <begin position="12"/>
        <end position="32"/>
    </location>
</feature>
<dbReference type="InterPro" id="IPR036396">
    <property type="entry name" value="Cyt_P450_sf"/>
</dbReference>
<evidence type="ECO:0000256" key="6">
    <source>
        <dbReference type="PIRSR" id="PIRSR602403-1"/>
    </source>
</evidence>
<dbReference type="GO" id="GO:0020037">
    <property type="term" value="F:heme binding"/>
    <property type="evidence" value="ECO:0007669"/>
    <property type="project" value="InterPro"/>
</dbReference>
<evidence type="ECO:0000313" key="8">
    <source>
        <dbReference type="EMBL" id="EON68791.1"/>
    </source>
</evidence>
<accession>R7Z4D7</accession>
<dbReference type="InterPro" id="IPR050529">
    <property type="entry name" value="CYP450_sterol_14alpha_dmase"/>
</dbReference>
<dbReference type="GeneID" id="19905360"/>
<dbReference type="EMBL" id="JH767601">
    <property type="protein sequence ID" value="EON68791.1"/>
    <property type="molecule type" value="Genomic_DNA"/>
</dbReference>
<evidence type="ECO:0000313" key="9">
    <source>
        <dbReference type="Proteomes" id="UP000016924"/>
    </source>
</evidence>
<dbReference type="PANTHER" id="PTHR24304">
    <property type="entry name" value="CYTOCHROME P450 FAMILY 7"/>
    <property type="match status" value="1"/>
</dbReference>
<sequence>MAILNIFQSLSLSSIILSVTVLGSLAFCLTFLSRRPSFPKNAPPLFRGGYPILGAYQFFTRRWDFFRHASAASPSGNFSYYIGQHAVVGLSGDDSRKAFFENRGLGFAEGYAVLFNMSPKVDTEKEEDMVSGSYFSSRITRMLRKENFVRGLPQLIKDTRARLDALAADPSGITDPFESIYKIVYQLTMRTVGANEIADDPVLLNKTLSLFETIEHSSQPSTIIFPWLASPAMIRRYIAGGKLYMVFKSIVDDRKRTGRREDDALQYLIDQGDSVNQIIGFVLGALFAGQLNSGINACYVLCYLAQNPHWLSEARKEITAAGAKHSTNPDQPLVEQLASLSLEAWETEFPLLDMCLRDSIRLQLLGTAFRRNVSGHAIKIGTEVIPNGAFATYHLDDVHQDPAIYPDPETWDPSRYMPHRAEDKKKPHAFVGWGSSIHVCLGMRFAKLEQNIIVAFFVAMFDFEVTDREGRSMKLPKTDRNGHAASKPSKPVYLKYRVREKSGA</sequence>
<reference evidence="9" key="1">
    <citation type="submission" date="2012-06" db="EMBL/GenBank/DDBJ databases">
        <title>The genome sequence of Coniosporium apollinis CBS 100218.</title>
        <authorList>
            <consortium name="The Broad Institute Genome Sequencing Platform"/>
            <person name="Cuomo C."/>
            <person name="Gorbushina A."/>
            <person name="Noack S."/>
            <person name="Walker B."/>
            <person name="Young S.K."/>
            <person name="Zeng Q."/>
            <person name="Gargeya S."/>
            <person name="Fitzgerald M."/>
            <person name="Haas B."/>
            <person name="Abouelleil A."/>
            <person name="Alvarado L."/>
            <person name="Arachchi H.M."/>
            <person name="Berlin A.M."/>
            <person name="Chapman S.B."/>
            <person name="Goldberg J."/>
            <person name="Griggs A."/>
            <person name="Gujja S."/>
            <person name="Hansen M."/>
            <person name="Howarth C."/>
            <person name="Imamovic A."/>
            <person name="Larimer J."/>
            <person name="McCowan C."/>
            <person name="Montmayeur A."/>
            <person name="Murphy C."/>
            <person name="Neiman D."/>
            <person name="Pearson M."/>
            <person name="Priest M."/>
            <person name="Roberts A."/>
            <person name="Saif S."/>
            <person name="Shea T."/>
            <person name="Sisk P."/>
            <person name="Sykes S."/>
            <person name="Wortman J."/>
            <person name="Nusbaum C."/>
            <person name="Birren B."/>
        </authorList>
    </citation>
    <scope>NUCLEOTIDE SEQUENCE [LARGE SCALE GENOMIC DNA]</scope>
    <source>
        <strain evidence="9">CBS 100218</strain>
    </source>
</reference>